<evidence type="ECO:0000256" key="2">
    <source>
        <dbReference type="ARBA" id="ARBA00023002"/>
    </source>
</evidence>
<organism evidence="4 5">
    <name type="scientific">Candidatus Gallimonas intestinigallinarum</name>
    <dbReference type="NCBI Taxonomy" id="2838604"/>
    <lineage>
        <taxon>Bacteria</taxon>
        <taxon>Bacillati</taxon>
        <taxon>Bacillota</taxon>
        <taxon>Clostridia</taxon>
        <taxon>Candidatus Gallimonas</taxon>
    </lineage>
</organism>
<dbReference type="InterPro" id="IPR000415">
    <property type="entry name" value="Nitroreductase-like"/>
</dbReference>
<reference evidence="4" key="2">
    <citation type="submission" date="2021-04" db="EMBL/GenBank/DDBJ databases">
        <authorList>
            <person name="Gilroy R."/>
        </authorList>
    </citation>
    <scope>NUCLEOTIDE SEQUENCE</scope>
    <source>
        <strain evidence="4">CHK33-5263</strain>
    </source>
</reference>
<feature type="domain" description="Nitroreductase" evidence="3">
    <location>
        <begin position="12"/>
        <end position="60"/>
    </location>
</feature>
<gene>
    <name evidence="4" type="ORF">H9812_01285</name>
</gene>
<proteinExistence type="inferred from homology"/>
<evidence type="ECO:0000313" key="5">
    <source>
        <dbReference type="Proteomes" id="UP000824044"/>
    </source>
</evidence>
<dbReference type="CDD" id="cd02062">
    <property type="entry name" value="Nitro_FMN_reductase"/>
    <property type="match status" value="1"/>
</dbReference>
<comment type="caution">
    <text evidence="4">The sequence shown here is derived from an EMBL/GenBank/DDBJ whole genome shotgun (WGS) entry which is preliminary data.</text>
</comment>
<dbReference type="Gene3D" id="3.40.109.10">
    <property type="entry name" value="NADH Oxidase"/>
    <property type="match status" value="1"/>
</dbReference>
<dbReference type="Pfam" id="PF00881">
    <property type="entry name" value="Nitroreductase"/>
    <property type="match status" value="2"/>
</dbReference>
<comment type="similarity">
    <text evidence="1">Belongs to the nitroreductase family.</text>
</comment>
<dbReference type="Proteomes" id="UP000824044">
    <property type="component" value="Unassembled WGS sequence"/>
</dbReference>
<dbReference type="EMBL" id="DXBS01000028">
    <property type="protein sequence ID" value="HIZ24099.1"/>
    <property type="molecule type" value="Genomic_DNA"/>
</dbReference>
<feature type="domain" description="Nitroreductase" evidence="3">
    <location>
        <begin position="70"/>
        <end position="157"/>
    </location>
</feature>
<dbReference type="GO" id="GO:0016491">
    <property type="term" value="F:oxidoreductase activity"/>
    <property type="evidence" value="ECO:0007669"/>
    <property type="project" value="UniProtKB-KW"/>
</dbReference>
<evidence type="ECO:0000256" key="1">
    <source>
        <dbReference type="ARBA" id="ARBA00007118"/>
    </source>
</evidence>
<reference evidence="4" key="1">
    <citation type="journal article" date="2021" name="PeerJ">
        <title>Extensive microbial diversity within the chicken gut microbiome revealed by metagenomics and culture.</title>
        <authorList>
            <person name="Gilroy R."/>
            <person name="Ravi A."/>
            <person name="Getino M."/>
            <person name="Pursley I."/>
            <person name="Horton D.L."/>
            <person name="Alikhan N.F."/>
            <person name="Baker D."/>
            <person name="Gharbi K."/>
            <person name="Hall N."/>
            <person name="Watson M."/>
            <person name="Adriaenssens E.M."/>
            <person name="Foster-Nyarko E."/>
            <person name="Jarju S."/>
            <person name="Secka A."/>
            <person name="Antonio M."/>
            <person name="Oren A."/>
            <person name="Chaudhuri R.R."/>
            <person name="La Ragione R."/>
            <person name="Hildebrand F."/>
            <person name="Pallen M.J."/>
        </authorList>
    </citation>
    <scope>NUCLEOTIDE SEQUENCE</scope>
    <source>
        <strain evidence="4">CHK33-5263</strain>
    </source>
</reference>
<evidence type="ECO:0000259" key="3">
    <source>
        <dbReference type="Pfam" id="PF00881"/>
    </source>
</evidence>
<dbReference type="PANTHER" id="PTHR43673:SF10">
    <property type="entry name" value="NADH DEHYDROGENASE_NAD(P)H NITROREDUCTASE XCC3605-RELATED"/>
    <property type="match status" value="1"/>
</dbReference>
<dbReference type="SUPFAM" id="SSF55469">
    <property type="entry name" value="FMN-dependent nitroreductase-like"/>
    <property type="match status" value="1"/>
</dbReference>
<evidence type="ECO:0000313" key="4">
    <source>
        <dbReference type="EMBL" id="HIZ24099.1"/>
    </source>
</evidence>
<accession>A0A9D2DW42</accession>
<dbReference type="PANTHER" id="PTHR43673">
    <property type="entry name" value="NAD(P)H NITROREDUCTASE YDGI-RELATED"/>
    <property type="match status" value="1"/>
</dbReference>
<dbReference type="AlphaFoldDB" id="A0A9D2DW42"/>
<sequence length="180" mass="19624">MNLSDIKALYTHRQSCRAFDGRPVPERLLQEVCELALLAPSACNAQPWHLYAVTGEKIRDVAACVQGLGMNKFANDAGAFVVVTEGKSNLTARLGDRLKDQNFTPGDIGIMTAHLVLAAEAAGLASCILGWRSEKKLRPLLGLPEEVRIPCVVALGYAKEGDPIRPKKRKPTEETLTFLK</sequence>
<protein>
    <submittedName>
        <fullName evidence="4">Nitroreductase family protein</fullName>
    </submittedName>
</protein>
<keyword evidence="2" id="KW-0560">Oxidoreductase</keyword>
<name>A0A9D2DW42_9FIRM</name>
<dbReference type="InterPro" id="IPR029479">
    <property type="entry name" value="Nitroreductase"/>
</dbReference>